<evidence type="ECO:0000256" key="1">
    <source>
        <dbReference type="SAM" id="MobiDB-lite"/>
    </source>
</evidence>
<dbReference type="AlphaFoldDB" id="A0A8B8SAG2"/>
<dbReference type="KEGG" id="cfr:116660765"/>
<feature type="compositionally biased region" description="Polar residues" evidence="1">
    <location>
        <begin position="129"/>
        <end position="138"/>
    </location>
</feature>
<evidence type="ECO:0000313" key="4">
    <source>
        <dbReference type="RefSeq" id="XP_032326784.1"/>
    </source>
</evidence>
<name>A0A8B8SAG2_CAMFR</name>
<sequence>MLVSSALNSGSQRHRPDLFTAAGCGPQRCASLLTRRPSPLLDVRTRRRLSFLWDGLCHTQGPLARVGWFLPSGAGRPYCVYTVEFRTLRALLKGRCSLLSDTSRQVRMMLRGSRKPSPGKTDFEVTAQGNVRSESQRLPSGPDSPDPGLATGGCSHARSPVDRGGVGSRVSEARCLPSSQRPCEPGSSPPPHPPQGGSPRRGWESCPCPVTRQRQKRPIACRLEGIAARQPHPAPSPCIPCQRMRDARSVRAALGPRSWRWQGQHVGGRGEHVAPMGPTPSRADSLWTGLLARWSRRRRRQLSGPTEGPLQPLRLGRLRGQSPSSHCGMRVVQGLGLAAPPTSPRRRLSGTAAPGAHEVPRGRASPAQTEEHVALIVPSASLLREGSQGGDQGWSPPPSPSGTMPVSCGWGVPGPSQKCSYAIRSGRIWTPRRSELCRPSSVISEKLTTRCDAVCGAEARKQHPRSGCSRACPAQRSHVKRKHRRTRSCPLGQLRVAFYY</sequence>
<evidence type="ECO:0000313" key="3">
    <source>
        <dbReference type="RefSeq" id="XP_032326783.1"/>
    </source>
</evidence>
<dbReference type="GeneID" id="116660765"/>
<protein>
    <submittedName>
        <fullName evidence="3 4">Uncharacterized protein LOC116660765 isoform X1</fullName>
    </submittedName>
</protein>
<gene>
    <name evidence="3 4 5" type="primary">LOC116660765</name>
</gene>
<accession>A0A8B8SAG2</accession>
<feature type="region of interest" description="Disordered" evidence="1">
    <location>
        <begin position="129"/>
        <end position="210"/>
    </location>
</feature>
<feature type="region of interest" description="Disordered" evidence="1">
    <location>
        <begin position="261"/>
        <end position="281"/>
    </location>
</feature>
<dbReference type="Proteomes" id="UP000694856">
    <property type="component" value="Chromosome 31"/>
</dbReference>
<keyword evidence="2" id="KW-1185">Reference proteome</keyword>
<feature type="region of interest" description="Disordered" evidence="1">
    <location>
        <begin position="384"/>
        <end position="405"/>
    </location>
</feature>
<dbReference type="RefSeq" id="XP_032326785.1">
    <property type="nucleotide sequence ID" value="XM_032470894.1"/>
</dbReference>
<feature type="region of interest" description="Disordered" evidence="1">
    <location>
        <begin position="298"/>
        <end position="370"/>
    </location>
</feature>
<proteinExistence type="predicted"/>
<evidence type="ECO:0000313" key="5">
    <source>
        <dbReference type="RefSeq" id="XP_032326785.1"/>
    </source>
</evidence>
<reference evidence="3 4" key="1">
    <citation type="submission" date="2025-04" db="UniProtKB">
        <authorList>
            <consortium name="RefSeq"/>
        </authorList>
    </citation>
    <scope>IDENTIFICATION</scope>
    <source>
        <tissue evidence="3 4">Ear skin</tissue>
    </source>
</reference>
<evidence type="ECO:0000313" key="2">
    <source>
        <dbReference type="Proteomes" id="UP000694856"/>
    </source>
</evidence>
<feature type="compositionally biased region" description="Pro residues" evidence="1">
    <location>
        <begin position="187"/>
        <end position="196"/>
    </location>
</feature>
<feature type="compositionally biased region" description="Low complexity" evidence="1">
    <location>
        <begin position="308"/>
        <end position="325"/>
    </location>
</feature>
<dbReference type="RefSeq" id="XP_032326783.1">
    <property type="nucleotide sequence ID" value="XM_032470892.1"/>
</dbReference>
<organism evidence="2 5">
    <name type="scientific">Camelus ferus</name>
    <name type="common">Wild bactrian camel</name>
    <name type="synonym">Camelus bactrianus ferus</name>
    <dbReference type="NCBI Taxonomy" id="419612"/>
    <lineage>
        <taxon>Eukaryota</taxon>
        <taxon>Metazoa</taxon>
        <taxon>Chordata</taxon>
        <taxon>Craniata</taxon>
        <taxon>Vertebrata</taxon>
        <taxon>Euteleostomi</taxon>
        <taxon>Mammalia</taxon>
        <taxon>Eutheria</taxon>
        <taxon>Laurasiatheria</taxon>
        <taxon>Artiodactyla</taxon>
        <taxon>Tylopoda</taxon>
        <taxon>Camelidae</taxon>
        <taxon>Camelus</taxon>
    </lineage>
</organism>
<dbReference type="RefSeq" id="XP_032326784.1">
    <property type="nucleotide sequence ID" value="XM_032470893.1"/>
</dbReference>